<name>A0A3E4R006_9ACTN</name>
<dbReference type="InterPro" id="IPR011856">
    <property type="entry name" value="tRNA_endonuc-like_dom_sf"/>
</dbReference>
<dbReference type="InterPro" id="IPR009362">
    <property type="entry name" value="YhcG_C"/>
</dbReference>
<dbReference type="Proteomes" id="UP000260943">
    <property type="component" value="Unassembled WGS sequence"/>
</dbReference>
<feature type="domain" description="YhcG PDDEXK nuclease" evidence="1">
    <location>
        <begin position="163"/>
        <end position="317"/>
    </location>
</feature>
<proteinExistence type="predicted"/>
<sequence length="337" mass="39510">MYSNVHDVLAQARSSVTRAVNGAMVNAYWEIGRQINEAIGERAEYGKHLFSYLSKRLTDDFGKGFTQRNLRAMRQFYLTFPIRHTLRAELSWSHYRMLMRVDNERRRLWYMNEAADAGWSSRQLDRQIQTLYYDRLIATRGERNKEEVAAEIQSTQPVTAADSIVRDPYVLEFLNIPQSPKQLESTLEQALIDKLQDFLLELGRGFAFVGRQVRISDGTDNYYIDLVFYNYLMRRFVLVDLKTGKLTHQDVGQMDFYVRLYEEKYKPEGDNPPIGIILCSEKTAATARYSVLADKDNLFASQYMTYLPTEEELERTLRRERDAAESTELWSRMEDEE</sequence>
<dbReference type="PANTHER" id="PTHR30547:SF5">
    <property type="entry name" value="NUCLEASE YHCG-RELATED"/>
    <property type="match status" value="1"/>
</dbReference>
<feature type="domain" description="YhcG N-terminal" evidence="2">
    <location>
        <begin position="5"/>
        <end position="135"/>
    </location>
</feature>
<reference evidence="3 4" key="1">
    <citation type="submission" date="2018-08" db="EMBL/GenBank/DDBJ databases">
        <title>A genome reference for cultivated species of the human gut microbiota.</title>
        <authorList>
            <person name="Zou Y."/>
            <person name="Xue W."/>
            <person name="Luo G."/>
        </authorList>
    </citation>
    <scope>NUCLEOTIDE SEQUENCE [LARGE SCALE GENOMIC DNA]</scope>
    <source>
        <strain evidence="3 4">TF08-14</strain>
    </source>
</reference>
<dbReference type="PANTHER" id="PTHR30547">
    <property type="entry name" value="UNCHARACTERIZED PROTEIN YHCG-RELATED"/>
    <property type="match status" value="1"/>
</dbReference>
<evidence type="ECO:0000313" key="3">
    <source>
        <dbReference type="EMBL" id="RGL12393.1"/>
    </source>
</evidence>
<evidence type="ECO:0000313" key="4">
    <source>
        <dbReference type="Proteomes" id="UP000260943"/>
    </source>
</evidence>
<comment type="caution">
    <text evidence="3">The sequence shown here is derived from an EMBL/GenBank/DDBJ whole genome shotgun (WGS) entry which is preliminary data.</text>
</comment>
<dbReference type="GO" id="GO:0003676">
    <property type="term" value="F:nucleic acid binding"/>
    <property type="evidence" value="ECO:0007669"/>
    <property type="project" value="InterPro"/>
</dbReference>
<evidence type="ECO:0000259" key="1">
    <source>
        <dbReference type="Pfam" id="PF06250"/>
    </source>
</evidence>
<organism evidence="3 4">
    <name type="scientific">Collinsella tanakaei</name>
    <dbReference type="NCBI Taxonomy" id="626935"/>
    <lineage>
        <taxon>Bacteria</taxon>
        <taxon>Bacillati</taxon>
        <taxon>Actinomycetota</taxon>
        <taxon>Coriobacteriia</taxon>
        <taxon>Coriobacteriales</taxon>
        <taxon>Coriobacteriaceae</taxon>
        <taxon>Collinsella</taxon>
    </lineage>
</organism>
<protein>
    <submittedName>
        <fullName evidence="3">DUF1016 domain-containing protein</fullName>
    </submittedName>
</protein>
<dbReference type="InterPro" id="IPR053148">
    <property type="entry name" value="PD-DEXK-like_domain"/>
</dbReference>
<evidence type="ECO:0000259" key="2">
    <source>
        <dbReference type="Pfam" id="PF17761"/>
    </source>
</evidence>
<dbReference type="AlphaFoldDB" id="A0A3E4R006"/>
<gene>
    <name evidence="3" type="ORF">DXC81_00400</name>
</gene>
<dbReference type="EMBL" id="QSRJ01000001">
    <property type="protein sequence ID" value="RGL12393.1"/>
    <property type="molecule type" value="Genomic_DNA"/>
</dbReference>
<accession>A0A3E4R006</accession>
<dbReference type="Pfam" id="PF06250">
    <property type="entry name" value="YhcG_C"/>
    <property type="match status" value="1"/>
</dbReference>
<dbReference type="Pfam" id="PF17761">
    <property type="entry name" value="DUF1016_N"/>
    <property type="match status" value="1"/>
</dbReference>
<dbReference type="InterPro" id="IPR041527">
    <property type="entry name" value="YhcG_N"/>
</dbReference>
<dbReference type="Gene3D" id="3.40.1350.10">
    <property type="match status" value="1"/>
</dbReference>